<dbReference type="OrthoDB" id="3945418at2759"/>
<accession>A0A8J2KAJ3</accession>
<keyword evidence="5" id="KW-0560">Oxidoreductase</keyword>
<evidence type="ECO:0000256" key="4">
    <source>
        <dbReference type="ARBA" id="ARBA00022723"/>
    </source>
</evidence>
<evidence type="ECO:0000256" key="2">
    <source>
        <dbReference type="ARBA" id="ARBA00010617"/>
    </source>
</evidence>
<dbReference type="GO" id="GO:0016705">
    <property type="term" value="F:oxidoreductase activity, acting on paired donors, with incorporation or reduction of molecular oxygen"/>
    <property type="evidence" value="ECO:0007669"/>
    <property type="project" value="InterPro"/>
</dbReference>
<dbReference type="GO" id="GO:0005506">
    <property type="term" value="F:iron ion binding"/>
    <property type="evidence" value="ECO:0007669"/>
    <property type="project" value="InterPro"/>
</dbReference>
<name>A0A8J2KAJ3_9HEXA</name>
<dbReference type="EMBL" id="CAJVCH010279679">
    <property type="protein sequence ID" value="CAG7734969.1"/>
    <property type="molecule type" value="Genomic_DNA"/>
</dbReference>
<dbReference type="GO" id="GO:0020037">
    <property type="term" value="F:heme binding"/>
    <property type="evidence" value="ECO:0007669"/>
    <property type="project" value="InterPro"/>
</dbReference>
<dbReference type="Pfam" id="PF00067">
    <property type="entry name" value="p450"/>
    <property type="match status" value="1"/>
</dbReference>
<gene>
    <name evidence="8" type="ORF">AFUS01_LOCUS23326</name>
</gene>
<evidence type="ECO:0000256" key="7">
    <source>
        <dbReference type="ARBA" id="ARBA00023033"/>
    </source>
</evidence>
<dbReference type="PANTHER" id="PTHR24279">
    <property type="entry name" value="CYTOCHROME P450"/>
    <property type="match status" value="1"/>
</dbReference>
<evidence type="ECO:0000256" key="6">
    <source>
        <dbReference type="ARBA" id="ARBA00023004"/>
    </source>
</evidence>
<evidence type="ECO:0000256" key="1">
    <source>
        <dbReference type="ARBA" id="ARBA00001971"/>
    </source>
</evidence>
<dbReference type="InterPro" id="IPR050479">
    <property type="entry name" value="CYP11_CYP27_families"/>
</dbReference>
<evidence type="ECO:0000313" key="9">
    <source>
        <dbReference type="Proteomes" id="UP000708208"/>
    </source>
</evidence>
<dbReference type="Proteomes" id="UP000708208">
    <property type="component" value="Unassembled WGS sequence"/>
</dbReference>
<sequence>MGSATQVLKQIVPKRFQDIPGPKSFPVIGTLHNYFPVIGEFNLQRLHHSGMLKYRRYGKLIKEEIIPGVNLLFLYDPTDIESMFRLEGRYPSRRSHTALEKFRMDTPDLHKSGGLLPTNGIEWANMRGQYQQSLSRESVQGFITQTDEIVFEFLQRVNDPLEQPLLTKDFLPYLMSVYAEILGSNLFSIRFGALTSVGKPESLGEKLIKAGETVNSLTLRTDNGPRLWQWFDTPLYKSLKTNMGYLEK</sequence>
<protein>
    <recommendedName>
        <fullName evidence="10">Cytochrome P450</fullName>
    </recommendedName>
</protein>
<keyword evidence="3" id="KW-0349">Heme</keyword>
<evidence type="ECO:0008006" key="10">
    <source>
        <dbReference type="Google" id="ProtNLM"/>
    </source>
</evidence>
<dbReference type="InterPro" id="IPR001128">
    <property type="entry name" value="Cyt_P450"/>
</dbReference>
<evidence type="ECO:0000256" key="3">
    <source>
        <dbReference type="ARBA" id="ARBA00022617"/>
    </source>
</evidence>
<organism evidence="8 9">
    <name type="scientific">Allacma fusca</name>
    <dbReference type="NCBI Taxonomy" id="39272"/>
    <lineage>
        <taxon>Eukaryota</taxon>
        <taxon>Metazoa</taxon>
        <taxon>Ecdysozoa</taxon>
        <taxon>Arthropoda</taxon>
        <taxon>Hexapoda</taxon>
        <taxon>Collembola</taxon>
        <taxon>Symphypleona</taxon>
        <taxon>Sminthuridae</taxon>
        <taxon>Allacma</taxon>
    </lineage>
</organism>
<dbReference type="GO" id="GO:0004497">
    <property type="term" value="F:monooxygenase activity"/>
    <property type="evidence" value="ECO:0007669"/>
    <property type="project" value="UniProtKB-KW"/>
</dbReference>
<keyword evidence="6" id="KW-0408">Iron</keyword>
<comment type="cofactor">
    <cofactor evidence="1">
        <name>heme</name>
        <dbReference type="ChEBI" id="CHEBI:30413"/>
    </cofactor>
</comment>
<comment type="similarity">
    <text evidence="2">Belongs to the cytochrome P450 family.</text>
</comment>
<keyword evidence="7" id="KW-0503">Monooxygenase</keyword>
<keyword evidence="4" id="KW-0479">Metal-binding</keyword>
<evidence type="ECO:0000313" key="8">
    <source>
        <dbReference type="EMBL" id="CAG7734969.1"/>
    </source>
</evidence>
<proteinExistence type="inferred from homology"/>
<keyword evidence="9" id="KW-1185">Reference proteome</keyword>
<comment type="caution">
    <text evidence="8">The sequence shown here is derived from an EMBL/GenBank/DDBJ whole genome shotgun (WGS) entry which is preliminary data.</text>
</comment>
<dbReference type="AlphaFoldDB" id="A0A8J2KAJ3"/>
<reference evidence="8" key="1">
    <citation type="submission" date="2021-06" db="EMBL/GenBank/DDBJ databases">
        <authorList>
            <person name="Hodson N. C."/>
            <person name="Mongue J. A."/>
            <person name="Jaron S. K."/>
        </authorList>
    </citation>
    <scope>NUCLEOTIDE SEQUENCE</scope>
</reference>
<evidence type="ECO:0000256" key="5">
    <source>
        <dbReference type="ARBA" id="ARBA00023002"/>
    </source>
</evidence>
<dbReference type="PANTHER" id="PTHR24279:SF120">
    <property type="entry name" value="CYTOCHROME P450"/>
    <property type="match status" value="1"/>
</dbReference>